<dbReference type="RefSeq" id="WP_406695255.1">
    <property type="nucleotide sequence ID" value="NZ_CP155447.1"/>
</dbReference>
<protein>
    <submittedName>
        <fullName evidence="2">Uncharacterized protein</fullName>
    </submittedName>
</protein>
<evidence type="ECO:0000256" key="1">
    <source>
        <dbReference type="SAM" id="Phobius"/>
    </source>
</evidence>
<proteinExistence type="predicted"/>
<organism evidence="2">
    <name type="scientific">Singulisphaera sp. Ch08</name>
    <dbReference type="NCBI Taxonomy" id="3120278"/>
    <lineage>
        <taxon>Bacteria</taxon>
        <taxon>Pseudomonadati</taxon>
        <taxon>Planctomycetota</taxon>
        <taxon>Planctomycetia</taxon>
        <taxon>Isosphaerales</taxon>
        <taxon>Isosphaeraceae</taxon>
        <taxon>Singulisphaera</taxon>
    </lineage>
</organism>
<reference evidence="2" key="1">
    <citation type="submission" date="2024-05" db="EMBL/GenBank/DDBJ databases">
        <title>Planctomycetes of the genus Singulisphaera possess chitinolytic capabilities.</title>
        <authorList>
            <person name="Ivanova A."/>
        </authorList>
    </citation>
    <scope>NUCLEOTIDE SEQUENCE</scope>
    <source>
        <strain evidence="2">Ch08T</strain>
    </source>
</reference>
<evidence type="ECO:0000313" key="2">
    <source>
        <dbReference type="EMBL" id="XBH02514.1"/>
    </source>
</evidence>
<keyword evidence="1" id="KW-1133">Transmembrane helix</keyword>
<accession>A0AAU7CBY2</accession>
<feature type="transmembrane region" description="Helical" evidence="1">
    <location>
        <begin position="67"/>
        <end position="85"/>
    </location>
</feature>
<sequence length="226" mass="24072">MSALQVPTRGRGSEALLASDLLKMPRRSASGQGRRLVIGAPPDVEEEYRELKREVQQLASRFPLRKVVAGLTLLLALVMGLRYLFGAAERLELVAEAAAQALASDDPAALTSLAAPGTTDDVRRWYDAVHPRLVQLRAQWGAKAEAVEVHVGQEAPDQQKGSVGISINPVSTGARDVSLADPSQATAGAAVPFGELTDWTLTRWGGWKLDGRATYARVAPTTTGAP</sequence>
<keyword evidence="1" id="KW-0472">Membrane</keyword>
<dbReference type="AlphaFoldDB" id="A0AAU7CBY2"/>
<dbReference type="EMBL" id="CP155447">
    <property type="protein sequence ID" value="XBH02514.1"/>
    <property type="molecule type" value="Genomic_DNA"/>
</dbReference>
<name>A0AAU7CBY2_9BACT</name>
<keyword evidence="1" id="KW-0812">Transmembrane</keyword>
<gene>
    <name evidence="2" type="ORF">V5E97_29890</name>
</gene>